<evidence type="ECO:0008006" key="3">
    <source>
        <dbReference type="Google" id="ProtNLM"/>
    </source>
</evidence>
<accession>A0A841W5D2</accession>
<gene>
    <name evidence="1" type="ORF">HB811_16710</name>
</gene>
<dbReference type="Proteomes" id="UP000543379">
    <property type="component" value="Unassembled WGS sequence"/>
</dbReference>
<organism evidence="1 2">
    <name type="scientific">Listeria booriae</name>
    <dbReference type="NCBI Taxonomy" id="1552123"/>
    <lineage>
        <taxon>Bacteria</taxon>
        <taxon>Bacillati</taxon>
        <taxon>Bacillota</taxon>
        <taxon>Bacilli</taxon>
        <taxon>Bacillales</taxon>
        <taxon>Listeriaceae</taxon>
        <taxon>Listeria</taxon>
    </lineage>
</organism>
<evidence type="ECO:0000313" key="2">
    <source>
        <dbReference type="Proteomes" id="UP000543379"/>
    </source>
</evidence>
<name>A0A841W5D2_9LIST</name>
<proteinExistence type="predicted"/>
<dbReference type="AlphaFoldDB" id="A0A841W5D2"/>
<reference evidence="1 2" key="1">
    <citation type="submission" date="2020-03" db="EMBL/GenBank/DDBJ databases">
        <title>Soil Listeria distribution.</title>
        <authorList>
            <person name="Liao J."/>
            <person name="Wiedmann M."/>
        </authorList>
    </citation>
    <scope>NUCLEOTIDE SEQUENCE [LARGE SCALE GENOMIC DNA]</scope>
    <source>
        <strain evidence="1 2">FSL L7-1816</strain>
    </source>
</reference>
<dbReference type="EMBL" id="JAAROV010000008">
    <property type="protein sequence ID" value="MBC1318421.1"/>
    <property type="molecule type" value="Genomic_DNA"/>
</dbReference>
<sequence length="216" mass="25453">MLYDENYLQNFSGEINPESINICELANSLEKFVTNREYRYSTDHKDIPNLILHVNNENIPHLLGLSRSHHVGLSTYQPKMIFEELKGHLTLNVLRDGDERWFPENQYKLIGCMLLYQIFNQCNCEIYTTLGIPKTHKMMKRFTRDNIHFIFVKAPNNLFFSVELSTSQNNENGEAIYFPRSLKLNDDKVIQVCNKVNVTNLEISRLSTKKRKHRRK</sequence>
<comment type="caution">
    <text evidence="1">The sequence shown here is derived from an EMBL/GenBank/DDBJ whole genome shotgun (WGS) entry which is preliminary data.</text>
</comment>
<dbReference type="RefSeq" id="WP_185369253.1">
    <property type="nucleotide sequence ID" value="NZ_JAAROK010000022.1"/>
</dbReference>
<evidence type="ECO:0000313" key="1">
    <source>
        <dbReference type="EMBL" id="MBC1318421.1"/>
    </source>
</evidence>
<protein>
    <recommendedName>
        <fullName evidence="3">Phage-Barnase-EndoU-ColicinE5/D-RelE like nuclease 4 domain-containing protein</fullName>
    </recommendedName>
</protein>